<accession>A0ABT7SII4</accession>
<reference evidence="7 8" key="1">
    <citation type="submission" date="2023-06" db="EMBL/GenBank/DDBJ databases">
        <title>Cellulomonas sp. MW4 Whole genome sequence.</title>
        <authorList>
            <person name="Park S."/>
        </authorList>
    </citation>
    <scope>NUCLEOTIDE SEQUENCE [LARGE SCALE GENOMIC DNA]</scope>
    <source>
        <strain evidence="7 8">MW4</strain>
    </source>
</reference>
<feature type="transmembrane region" description="Helical" evidence="6">
    <location>
        <begin position="377"/>
        <end position="395"/>
    </location>
</feature>
<comment type="caution">
    <text evidence="7">The sequence shown here is derived from an EMBL/GenBank/DDBJ whole genome shotgun (WGS) entry which is preliminary data.</text>
</comment>
<evidence type="ECO:0000313" key="7">
    <source>
        <dbReference type="EMBL" id="MDM7855996.1"/>
    </source>
</evidence>
<feature type="transmembrane region" description="Helical" evidence="6">
    <location>
        <begin position="329"/>
        <end position="348"/>
    </location>
</feature>
<dbReference type="Gene3D" id="1.20.1740.10">
    <property type="entry name" value="Amino acid/polyamine transporter I"/>
    <property type="match status" value="1"/>
</dbReference>
<dbReference type="EMBL" id="JAUCGQ010000002">
    <property type="protein sequence ID" value="MDM7855996.1"/>
    <property type="molecule type" value="Genomic_DNA"/>
</dbReference>
<dbReference type="InterPro" id="IPR002293">
    <property type="entry name" value="AA/rel_permease1"/>
</dbReference>
<evidence type="ECO:0000256" key="1">
    <source>
        <dbReference type="ARBA" id="ARBA00004651"/>
    </source>
</evidence>
<sequence>MAEPAPPASTRLTVRGAIMLGVGSMVGAGIFALLGQAGAVAGSAVWLSFVIAGAMSGALGYTLVKLAVRYPSSGGIVVHLQHGFASRRLVGVAAWLGYLTAIVVVGAMVAASFGDYAAVLLAGAPPGGWLSRLCAAALVVLGAWLTVAGPRLVDRVQSVVVGLLLAVFAVFVVGTLPQVDASLLAPSTYPDLSDVVASVALTFFAFLGFAVISFVGGDLRAPRRELPVAMYGALAITTVLYVAVSVCLFGTLPVQDVVDEGPRALAVAAEPALGHAGYTMMTLAALLATSSTVTAMLYGSRGLTEELARSGTFPPAFGSTSRLGRHGGLVITTVLMLLFVTVLGLGALASVGSAVSLSVFVLVAVAAWRLRREIGAASWLTATAIAVSGVVLAWFVVDLFRSQRHSFWAMVALVALAVVVDAAWTRRRDRRRPRAAPLRT</sequence>
<evidence type="ECO:0000256" key="2">
    <source>
        <dbReference type="ARBA" id="ARBA00022475"/>
    </source>
</evidence>
<keyword evidence="5 6" id="KW-0472">Membrane</keyword>
<feature type="transmembrane region" description="Helical" evidence="6">
    <location>
        <begin position="354"/>
        <end position="370"/>
    </location>
</feature>
<protein>
    <submittedName>
        <fullName evidence="7">APC family permease</fullName>
    </submittedName>
</protein>
<dbReference type="Proteomes" id="UP001529338">
    <property type="component" value="Unassembled WGS sequence"/>
</dbReference>
<keyword evidence="8" id="KW-1185">Reference proteome</keyword>
<dbReference type="PIRSF" id="PIRSF006060">
    <property type="entry name" value="AA_transporter"/>
    <property type="match status" value="1"/>
</dbReference>
<dbReference type="Pfam" id="PF13520">
    <property type="entry name" value="AA_permease_2"/>
    <property type="match status" value="1"/>
</dbReference>
<dbReference type="PANTHER" id="PTHR42770:SF11">
    <property type="entry name" value="INNER MEMBRANE TRANSPORT PROTEIN YBAT"/>
    <property type="match status" value="1"/>
</dbReference>
<keyword evidence="2" id="KW-1003">Cell membrane</keyword>
<feature type="transmembrane region" description="Helical" evidence="6">
    <location>
        <begin position="89"/>
        <end position="109"/>
    </location>
</feature>
<feature type="transmembrane region" description="Helical" evidence="6">
    <location>
        <begin position="228"/>
        <end position="252"/>
    </location>
</feature>
<feature type="transmembrane region" description="Helical" evidence="6">
    <location>
        <begin position="272"/>
        <end position="299"/>
    </location>
</feature>
<gene>
    <name evidence="7" type="ORF">QRT04_13750</name>
</gene>
<dbReference type="InterPro" id="IPR050367">
    <property type="entry name" value="APC_superfamily"/>
</dbReference>
<dbReference type="RefSeq" id="WP_289456068.1">
    <property type="nucleotide sequence ID" value="NZ_JAUCGQ010000002.1"/>
</dbReference>
<comment type="subcellular location">
    <subcellularLocation>
        <location evidence="1">Cell membrane</location>
        <topology evidence="1">Multi-pass membrane protein</topology>
    </subcellularLocation>
</comment>
<feature type="transmembrane region" description="Helical" evidence="6">
    <location>
        <begin position="196"/>
        <end position="216"/>
    </location>
</feature>
<keyword evidence="4 6" id="KW-1133">Transmembrane helix</keyword>
<evidence type="ECO:0000256" key="4">
    <source>
        <dbReference type="ARBA" id="ARBA00022989"/>
    </source>
</evidence>
<feature type="transmembrane region" description="Helical" evidence="6">
    <location>
        <begin position="12"/>
        <end position="34"/>
    </location>
</feature>
<feature type="transmembrane region" description="Helical" evidence="6">
    <location>
        <begin position="159"/>
        <end position="176"/>
    </location>
</feature>
<feature type="transmembrane region" description="Helical" evidence="6">
    <location>
        <begin position="407"/>
        <end position="424"/>
    </location>
</feature>
<evidence type="ECO:0000256" key="5">
    <source>
        <dbReference type="ARBA" id="ARBA00023136"/>
    </source>
</evidence>
<proteinExistence type="predicted"/>
<evidence type="ECO:0000313" key="8">
    <source>
        <dbReference type="Proteomes" id="UP001529338"/>
    </source>
</evidence>
<feature type="transmembrane region" description="Helical" evidence="6">
    <location>
        <begin position="46"/>
        <end position="68"/>
    </location>
</feature>
<dbReference type="PANTHER" id="PTHR42770">
    <property type="entry name" value="AMINO ACID TRANSPORTER-RELATED"/>
    <property type="match status" value="1"/>
</dbReference>
<evidence type="ECO:0000256" key="3">
    <source>
        <dbReference type="ARBA" id="ARBA00022692"/>
    </source>
</evidence>
<keyword evidence="3 6" id="KW-0812">Transmembrane</keyword>
<organism evidence="7 8">
    <name type="scientific">Cellulomonas alba</name>
    <dbReference type="NCBI Taxonomy" id="3053467"/>
    <lineage>
        <taxon>Bacteria</taxon>
        <taxon>Bacillati</taxon>
        <taxon>Actinomycetota</taxon>
        <taxon>Actinomycetes</taxon>
        <taxon>Micrococcales</taxon>
        <taxon>Cellulomonadaceae</taxon>
        <taxon>Cellulomonas</taxon>
    </lineage>
</organism>
<name>A0ABT7SII4_9CELL</name>
<evidence type="ECO:0000256" key="6">
    <source>
        <dbReference type="SAM" id="Phobius"/>
    </source>
</evidence>
<feature type="transmembrane region" description="Helical" evidence="6">
    <location>
        <begin position="129"/>
        <end position="147"/>
    </location>
</feature>